<comment type="caution">
    <text evidence="2">The sequence shown here is derived from an EMBL/GenBank/DDBJ whole genome shotgun (WGS) entry which is preliminary data.</text>
</comment>
<proteinExistence type="predicted"/>
<organism evidence="2 3">
    <name type="scientific">Paraburkholderia piptadeniae</name>
    <dbReference type="NCBI Taxonomy" id="1701573"/>
    <lineage>
        <taxon>Bacteria</taxon>
        <taxon>Pseudomonadati</taxon>
        <taxon>Pseudomonadota</taxon>
        <taxon>Betaproteobacteria</taxon>
        <taxon>Burkholderiales</taxon>
        <taxon>Burkholderiaceae</taxon>
        <taxon>Paraburkholderia</taxon>
    </lineage>
</organism>
<feature type="compositionally biased region" description="Pro residues" evidence="1">
    <location>
        <begin position="22"/>
        <end position="59"/>
    </location>
</feature>
<evidence type="ECO:0000256" key="1">
    <source>
        <dbReference type="SAM" id="MobiDB-lite"/>
    </source>
</evidence>
<dbReference type="AlphaFoldDB" id="A0A1N7SX90"/>
<evidence type="ECO:0000313" key="2">
    <source>
        <dbReference type="EMBL" id="SIT51992.1"/>
    </source>
</evidence>
<dbReference type="NCBIfam" id="NF041924">
    <property type="entry name" value="QatB"/>
    <property type="match status" value="1"/>
</dbReference>
<keyword evidence="3" id="KW-1185">Reference proteome</keyword>
<sequence length="291" mass="30020">MGTSKAYGGPASGLVPSFVDDPTPPAMPAPTVTPPSAPQQPVPPAGPIPAQTPPRPHTPQGPDTSGTGSLGGARGSFTRFARTGSGSALGRAVASYVSSGTGGARRAARRMGASRAAARGLLGVVRDVQQLGPVEALRRLNLDGLAGQPAADVFVSMLEFICPPGGTVDEAIARQAMLETIGDLAEGDAGSFDSLTREQLQDFFLDFIVRSIEGRVMADIGKRGITLPDDVDAVQDTQDQLHDFVDGATRGQLAGRLDGLERLSDRELDTVVSQIYETAFDLVAAAGEAAS</sequence>
<gene>
    <name evidence="2" type="ORF">BN2476_1610008</name>
</gene>
<protein>
    <submittedName>
        <fullName evidence="2">Uncharacterized protein</fullName>
    </submittedName>
</protein>
<dbReference type="InterPro" id="IPR049675">
    <property type="entry name" value="QatB"/>
</dbReference>
<dbReference type="EMBL" id="CYGY02000161">
    <property type="protein sequence ID" value="SIT51992.1"/>
    <property type="molecule type" value="Genomic_DNA"/>
</dbReference>
<accession>A0A1N7SX90</accession>
<dbReference type="Proteomes" id="UP000195569">
    <property type="component" value="Unassembled WGS sequence"/>
</dbReference>
<feature type="region of interest" description="Disordered" evidence="1">
    <location>
        <begin position="1"/>
        <end position="82"/>
    </location>
</feature>
<evidence type="ECO:0000313" key="3">
    <source>
        <dbReference type="Proteomes" id="UP000195569"/>
    </source>
</evidence>
<name>A0A1N7SX90_9BURK</name>
<reference evidence="2" key="1">
    <citation type="submission" date="2016-12" db="EMBL/GenBank/DDBJ databases">
        <authorList>
            <person name="Moulin L."/>
        </authorList>
    </citation>
    <scope>NUCLEOTIDE SEQUENCE [LARGE SCALE GENOMIC DNA]</scope>
    <source>
        <strain evidence="2">STM 7183</strain>
    </source>
</reference>